<dbReference type="InterPro" id="IPR019758">
    <property type="entry name" value="Pept_S26A_signal_pept_1_CS"/>
</dbReference>
<feature type="active site" evidence="6">
    <location>
        <position position="55"/>
    </location>
</feature>
<evidence type="ECO:0000256" key="3">
    <source>
        <dbReference type="ARBA" id="ARBA00009370"/>
    </source>
</evidence>
<keyword evidence="7" id="KW-1133">Transmembrane helix</keyword>
<evidence type="ECO:0000256" key="6">
    <source>
        <dbReference type="PIRSR" id="PIRSR600223-1"/>
    </source>
</evidence>
<evidence type="ECO:0000256" key="2">
    <source>
        <dbReference type="ARBA" id="ARBA00004401"/>
    </source>
</evidence>
<dbReference type="InterPro" id="IPR000223">
    <property type="entry name" value="Pept_S26A_signal_pept_1"/>
</dbReference>
<dbReference type="Gene3D" id="2.10.109.10">
    <property type="entry name" value="Umud Fragment, subunit A"/>
    <property type="match status" value="1"/>
</dbReference>
<evidence type="ECO:0000256" key="1">
    <source>
        <dbReference type="ARBA" id="ARBA00000677"/>
    </source>
</evidence>
<feature type="active site" evidence="6">
    <location>
        <position position="100"/>
    </location>
</feature>
<dbReference type="SUPFAM" id="SSF51306">
    <property type="entry name" value="LexA/Signal peptidase"/>
    <property type="match status" value="1"/>
</dbReference>
<dbReference type="GO" id="GO:0009003">
    <property type="term" value="F:signal peptidase activity"/>
    <property type="evidence" value="ECO:0007669"/>
    <property type="project" value="UniProtKB-EC"/>
</dbReference>
<evidence type="ECO:0000256" key="5">
    <source>
        <dbReference type="ARBA" id="ARBA00022801"/>
    </source>
</evidence>
<keyword evidence="7" id="KW-0472">Membrane</keyword>
<accession>A0A0R2NYL4</accession>
<comment type="catalytic activity">
    <reaction evidence="1 7">
        <text>Cleavage of hydrophobic, N-terminal signal or leader sequences from secreted and periplasmic proteins.</text>
        <dbReference type="EC" id="3.4.21.89"/>
    </reaction>
</comment>
<dbReference type="CDD" id="cd06530">
    <property type="entry name" value="S26_SPase_I"/>
    <property type="match status" value="1"/>
</dbReference>
<comment type="subcellular location">
    <subcellularLocation>
        <location evidence="2">Cell membrane</location>
        <topology evidence="2">Single-pass type II membrane protein</topology>
    </subcellularLocation>
    <subcellularLocation>
        <location evidence="7">Membrane</location>
        <topology evidence="7">Single-pass type II membrane protein</topology>
    </subcellularLocation>
</comment>
<gene>
    <name evidence="9" type="ORF">DY78_GL002249</name>
</gene>
<evidence type="ECO:0000256" key="4">
    <source>
        <dbReference type="ARBA" id="ARBA00013208"/>
    </source>
</evidence>
<keyword evidence="7" id="KW-0645">Protease</keyword>
<evidence type="ECO:0000313" key="9">
    <source>
        <dbReference type="EMBL" id="KRO28595.1"/>
    </source>
</evidence>
<dbReference type="Pfam" id="PF10502">
    <property type="entry name" value="Peptidase_S26"/>
    <property type="match status" value="1"/>
</dbReference>
<dbReference type="PANTHER" id="PTHR43390:SF1">
    <property type="entry name" value="CHLOROPLAST PROCESSING PEPTIDASE"/>
    <property type="match status" value="1"/>
</dbReference>
<sequence>MDYNYWKVSFGVKGEKLMKTFKNILSWVLPIVVGLLVATVIRHFVFTMVRVDGPSMEPNLENNERVAVVKTAKIRHLSVIVFNAYKVDPDAKEKGVKYVKRVIGMPGDTVSARDGKIYVNGKAIKQNFISQFERTQGTGNWDLYSLSNRNEWTLQTTKVPKNSYFVLGDHRSVSNDSRYWGFVPKSKVIGVVKVPIWDTSAKKRHNVNSLGY</sequence>
<protein>
    <recommendedName>
        <fullName evidence="4 7">Signal peptidase I</fullName>
        <ecNumber evidence="4 7">3.4.21.89</ecNumber>
    </recommendedName>
</protein>
<comment type="similarity">
    <text evidence="3 7">Belongs to the peptidase S26 family.</text>
</comment>
<dbReference type="EC" id="3.4.21.89" evidence="4 7"/>
<dbReference type="GO" id="GO:0004252">
    <property type="term" value="F:serine-type endopeptidase activity"/>
    <property type="evidence" value="ECO:0007669"/>
    <property type="project" value="InterPro"/>
</dbReference>
<dbReference type="EMBL" id="AYGX02000037">
    <property type="protein sequence ID" value="KRO28595.1"/>
    <property type="molecule type" value="Genomic_DNA"/>
</dbReference>
<name>A0A0R2NYL4_9LACO</name>
<evidence type="ECO:0000256" key="7">
    <source>
        <dbReference type="RuleBase" id="RU362042"/>
    </source>
</evidence>
<dbReference type="AlphaFoldDB" id="A0A0R2NYL4"/>
<dbReference type="Proteomes" id="UP000050920">
    <property type="component" value="Unassembled WGS sequence"/>
</dbReference>
<dbReference type="GO" id="GO:0006465">
    <property type="term" value="P:signal peptide processing"/>
    <property type="evidence" value="ECO:0007669"/>
    <property type="project" value="InterPro"/>
</dbReference>
<dbReference type="PRINTS" id="PR00727">
    <property type="entry name" value="LEADERPTASE"/>
</dbReference>
<dbReference type="InterPro" id="IPR019533">
    <property type="entry name" value="Peptidase_S26"/>
</dbReference>
<evidence type="ECO:0000259" key="8">
    <source>
        <dbReference type="Pfam" id="PF10502"/>
    </source>
</evidence>
<feature type="domain" description="Peptidase S26" evidence="8">
    <location>
        <begin position="25"/>
        <end position="197"/>
    </location>
</feature>
<feature type="transmembrane region" description="Helical" evidence="7">
    <location>
        <begin position="24"/>
        <end position="45"/>
    </location>
</feature>
<dbReference type="PANTHER" id="PTHR43390">
    <property type="entry name" value="SIGNAL PEPTIDASE I"/>
    <property type="match status" value="1"/>
</dbReference>
<organism evidence="9 10">
    <name type="scientific">Lactiplantibacillus fabifermentans DSM 21115</name>
    <dbReference type="NCBI Taxonomy" id="1413187"/>
    <lineage>
        <taxon>Bacteria</taxon>
        <taxon>Bacillati</taxon>
        <taxon>Bacillota</taxon>
        <taxon>Bacilli</taxon>
        <taxon>Lactobacillales</taxon>
        <taxon>Lactobacillaceae</taxon>
        <taxon>Lactiplantibacillus</taxon>
    </lineage>
</organism>
<comment type="caution">
    <text evidence="9">The sequence shown here is derived from an EMBL/GenBank/DDBJ whole genome shotgun (WGS) entry which is preliminary data.</text>
</comment>
<evidence type="ECO:0000313" key="10">
    <source>
        <dbReference type="Proteomes" id="UP000050920"/>
    </source>
</evidence>
<proteinExistence type="inferred from homology"/>
<reference evidence="9 10" key="1">
    <citation type="journal article" date="2015" name="Genome Announc.">
        <title>Expanding the biotechnology potential of lactobacilli through comparative genomics of 213 strains and associated genera.</title>
        <authorList>
            <person name="Sun Z."/>
            <person name="Harris H.M."/>
            <person name="McCann A."/>
            <person name="Guo C."/>
            <person name="Argimon S."/>
            <person name="Zhang W."/>
            <person name="Yang X."/>
            <person name="Jeffery I.B."/>
            <person name="Cooney J.C."/>
            <person name="Kagawa T.F."/>
            <person name="Liu W."/>
            <person name="Song Y."/>
            <person name="Salvetti E."/>
            <person name="Wrobel A."/>
            <person name="Rasinkangas P."/>
            <person name="Parkhill J."/>
            <person name="Rea M.C."/>
            <person name="O'Sullivan O."/>
            <person name="Ritari J."/>
            <person name="Douillard F.P."/>
            <person name="Paul Ross R."/>
            <person name="Yang R."/>
            <person name="Briner A.E."/>
            <person name="Felis G.E."/>
            <person name="de Vos W.M."/>
            <person name="Barrangou R."/>
            <person name="Klaenhammer T.R."/>
            <person name="Caufield P.W."/>
            <person name="Cui Y."/>
            <person name="Zhang H."/>
            <person name="O'Toole P.W."/>
        </authorList>
    </citation>
    <scope>NUCLEOTIDE SEQUENCE [LARGE SCALE GENOMIC DNA]</scope>
    <source>
        <strain evidence="9 10">DSM 21115</strain>
    </source>
</reference>
<dbReference type="GO" id="GO:0005886">
    <property type="term" value="C:plasma membrane"/>
    <property type="evidence" value="ECO:0007669"/>
    <property type="project" value="UniProtKB-SubCell"/>
</dbReference>
<dbReference type="NCBIfam" id="TIGR02227">
    <property type="entry name" value="sigpep_I_bact"/>
    <property type="match status" value="1"/>
</dbReference>
<keyword evidence="5 7" id="KW-0378">Hydrolase</keyword>
<keyword evidence="10" id="KW-1185">Reference proteome</keyword>
<keyword evidence="7" id="KW-0812">Transmembrane</keyword>
<dbReference type="PROSITE" id="PS00761">
    <property type="entry name" value="SPASE_I_3"/>
    <property type="match status" value="1"/>
</dbReference>
<dbReference type="InterPro" id="IPR036286">
    <property type="entry name" value="LexA/Signal_pep-like_sf"/>
</dbReference>